<dbReference type="PANTHER" id="PTHR43433:SF5">
    <property type="entry name" value="AB HYDROLASE-1 DOMAIN-CONTAINING PROTEIN"/>
    <property type="match status" value="1"/>
</dbReference>
<dbReference type="InterPro" id="IPR029058">
    <property type="entry name" value="AB_hydrolase_fold"/>
</dbReference>
<comment type="caution">
    <text evidence="2">The sequence shown here is derived from an EMBL/GenBank/DDBJ whole genome shotgun (WGS) entry which is preliminary data.</text>
</comment>
<name>A0A512NEQ3_9HYPH</name>
<dbReference type="Proteomes" id="UP000321058">
    <property type="component" value="Unassembled WGS sequence"/>
</dbReference>
<feature type="domain" description="AB hydrolase-1" evidence="1">
    <location>
        <begin position="22"/>
        <end position="274"/>
    </location>
</feature>
<evidence type="ECO:0000259" key="1">
    <source>
        <dbReference type="Pfam" id="PF00561"/>
    </source>
</evidence>
<dbReference type="Gene3D" id="3.40.50.1820">
    <property type="entry name" value="alpha/beta hydrolase"/>
    <property type="match status" value="1"/>
</dbReference>
<reference evidence="2 3" key="1">
    <citation type="submission" date="2019-07" db="EMBL/GenBank/DDBJ databases">
        <title>Whole genome shotgun sequence of Reyranella soli NBRC 108950.</title>
        <authorList>
            <person name="Hosoyama A."/>
            <person name="Uohara A."/>
            <person name="Ohji S."/>
            <person name="Ichikawa N."/>
        </authorList>
    </citation>
    <scope>NUCLEOTIDE SEQUENCE [LARGE SCALE GENOMIC DNA]</scope>
    <source>
        <strain evidence="2 3">NBRC 108950</strain>
    </source>
</reference>
<evidence type="ECO:0000313" key="2">
    <source>
        <dbReference type="EMBL" id="GEP57430.1"/>
    </source>
</evidence>
<protein>
    <submittedName>
        <fullName evidence="2">Alpha/beta hydrolase</fullName>
    </submittedName>
</protein>
<dbReference type="InterPro" id="IPR050471">
    <property type="entry name" value="AB_hydrolase"/>
</dbReference>
<sequence>MARIKANGIEIEYETAGSKSDPALLLIMGLGGQLTIWPDAFFEGLAKQGFYVIRYDNRDTGLSTDFGSWGVPNLMEAFGKLMSGRKLEAPYVLNDMAADAAGLLDALGLERAHIVGVSMGGMIAQIVAAQYPERTRSLISVMSTSGRPGLPQGKPEALAMLSAQPEGPSREQRVAHGMKVRRAIAGAGYPIPEPEVRAFVEKNVDRRWYPEGGARQYLAIMASGDRVEMLKGIKVPTLVLHGEDDPLLPVECGRDVARLVPAAKIETFPGWGHDLPGGFLPTLTDRIVGFCDGK</sequence>
<proteinExistence type="predicted"/>
<dbReference type="GO" id="GO:0004806">
    <property type="term" value="F:triacylglycerol lipase activity"/>
    <property type="evidence" value="ECO:0007669"/>
    <property type="project" value="TreeGrafter"/>
</dbReference>
<dbReference type="Pfam" id="PF00561">
    <property type="entry name" value="Abhydrolase_1"/>
    <property type="match status" value="1"/>
</dbReference>
<dbReference type="GO" id="GO:0046503">
    <property type="term" value="P:glycerolipid catabolic process"/>
    <property type="evidence" value="ECO:0007669"/>
    <property type="project" value="TreeGrafter"/>
</dbReference>
<evidence type="ECO:0000313" key="3">
    <source>
        <dbReference type="Proteomes" id="UP000321058"/>
    </source>
</evidence>
<keyword evidence="2" id="KW-0378">Hydrolase</keyword>
<dbReference type="EMBL" id="BKAJ01000080">
    <property type="protein sequence ID" value="GEP57430.1"/>
    <property type="molecule type" value="Genomic_DNA"/>
</dbReference>
<keyword evidence="3" id="KW-1185">Reference proteome</keyword>
<gene>
    <name evidence="2" type="ORF">RSO01_45960</name>
</gene>
<dbReference type="InterPro" id="IPR000073">
    <property type="entry name" value="AB_hydrolase_1"/>
</dbReference>
<dbReference type="SUPFAM" id="SSF53474">
    <property type="entry name" value="alpha/beta-Hydrolases"/>
    <property type="match status" value="1"/>
</dbReference>
<organism evidence="2 3">
    <name type="scientific">Reyranella soli</name>
    <dbReference type="NCBI Taxonomy" id="1230389"/>
    <lineage>
        <taxon>Bacteria</taxon>
        <taxon>Pseudomonadati</taxon>
        <taxon>Pseudomonadota</taxon>
        <taxon>Alphaproteobacteria</taxon>
        <taxon>Hyphomicrobiales</taxon>
        <taxon>Reyranellaceae</taxon>
        <taxon>Reyranella</taxon>
    </lineage>
</organism>
<dbReference type="AlphaFoldDB" id="A0A512NEQ3"/>
<dbReference type="RefSeq" id="WP_218037436.1">
    <property type="nucleotide sequence ID" value="NZ_BKAJ01000080.1"/>
</dbReference>
<accession>A0A512NEQ3</accession>
<dbReference type="PRINTS" id="PR00111">
    <property type="entry name" value="ABHYDROLASE"/>
</dbReference>
<dbReference type="PANTHER" id="PTHR43433">
    <property type="entry name" value="HYDROLASE, ALPHA/BETA FOLD FAMILY PROTEIN"/>
    <property type="match status" value="1"/>
</dbReference>